<dbReference type="Proteomes" id="UP000509478">
    <property type="component" value="Chromosome"/>
</dbReference>
<proteinExistence type="predicted"/>
<dbReference type="AlphaFoldDB" id="A0A7D5RG75"/>
<dbReference type="EMBL" id="CP026995">
    <property type="protein sequence ID" value="QLH06425.1"/>
    <property type="molecule type" value="Genomic_DNA"/>
</dbReference>
<evidence type="ECO:0000313" key="1">
    <source>
        <dbReference type="EMBL" id="QLH06425.1"/>
    </source>
</evidence>
<name>A0A7D5RG75_9ARCH</name>
<protein>
    <submittedName>
        <fullName evidence="1">Uncharacterized protein</fullName>
    </submittedName>
</protein>
<dbReference type="KEGG" id="nue:C5F50_04550"/>
<accession>A0A7D5RG75</accession>
<organism evidence="1 2">
    <name type="scientific">Nitrosopumilus ureiphilus</name>
    <dbReference type="NCBI Taxonomy" id="1470067"/>
    <lineage>
        <taxon>Archaea</taxon>
        <taxon>Nitrososphaerota</taxon>
        <taxon>Nitrososphaeria</taxon>
        <taxon>Nitrosopumilales</taxon>
        <taxon>Nitrosopumilaceae</taxon>
        <taxon>Nitrosopumilus</taxon>
    </lineage>
</organism>
<sequence length="78" mass="8620">MNSKFLLGIIVFASLIFVINPAFAKPYGDKHGIAYDSVGKAISLGDNIVNPYDYTASIEFVFEDIDSGKYRDGKKHTD</sequence>
<evidence type="ECO:0000313" key="2">
    <source>
        <dbReference type="Proteomes" id="UP000509478"/>
    </source>
</evidence>
<reference evidence="1 2" key="1">
    <citation type="submission" date="2018-02" db="EMBL/GenBank/DDBJ databases">
        <title>Complete genome of Nitrosopumilus ureaphilus PS0.</title>
        <authorList>
            <person name="Qin W."/>
            <person name="Zheng Y."/>
            <person name="Stahl D.A."/>
        </authorList>
    </citation>
    <scope>NUCLEOTIDE SEQUENCE [LARGE SCALE GENOMIC DNA]</scope>
    <source>
        <strain evidence="1 2">PS0</strain>
    </source>
</reference>
<keyword evidence="2" id="KW-1185">Reference proteome</keyword>
<gene>
    <name evidence="1" type="ORF">C5F50_04550</name>
</gene>